<sequence>MASVYFSDSIEDATGSPLTTREALSHAVPRIDAMQASRFRETMHGRGVFLGCFARAKNEYLLPFYSRPKPGSLRPREEFVQLTSRIISACAPSAERLFRGNEPALESIGMLLYELFKNTNEHAVTDAKGHAYSKNLRAVMAKFVQYESESVDERVVSSDPSLARYLSENFANRAQTSAAPSAPTQQTPLLELTVVDTGPGLVRRWLSRYGREGDINLSIDREVELVRACFELHATTKDKNAAGGGLTYVLETLNQLNAYLRLRTGRICLVQDFSASDSAEFAPSHWLEDRTELPHTAGAAFSIVFPLSKVAR</sequence>
<evidence type="ECO:0000313" key="1">
    <source>
        <dbReference type="EMBL" id="MEM5346072.1"/>
    </source>
</evidence>
<comment type="caution">
    <text evidence="1">The sequence shown here is derived from an EMBL/GenBank/DDBJ whole genome shotgun (WGS) entry which is preliminary data.</text>
</comment>
<dbReference type="EMBL" id="JAZHGA010000063">
    <property type="protein sequence ID" value="MEM5346072.1"/>
    <property type="molecule type" value="Genomic_DNA"/>
</dbReference>
<keyword evidence="2" id="KW-1185">Reference proteome</keyword>
<name>A0ABU9RG75_9BURK</name>
<reference evidence="1 2" key="1">
    <citation type="submission" date="2024-01" db="EMBL/GenBank/DDBJ databases">
        <title>The diversity of rhizobia nodulating Mimosa spp. in eleven states of Brazil covering several biomes is determined by host plant, location, and edaphic factors.</title>
        <authorList>
            <person name="Rouws L."/>
            <person name="Barauna A."/>
            <person name="Beukes C."/>
            <person name="De Faria S.M."/>
            <person name="Gross E."/>
            <person name="Dos Reis Junior F.B."/>
            <person name="Simon M."/>
            <person name="Maluk M."/>
            <person name="Odee D.W."/>
            <person name="Kenicer G."/>
            <person name="Young J.P.W."/>
            <person name="Reis V.M."/>
            <person name="Zilli J."/>
            <person name="James E.K."/>
        </authorList>
    </citation>
    <scope>NUCLEOTIDE SEQUENCE [LARGE SCALE GENOMIC DNA]</scope>
    <source>
        <strain evidence="1 2">JPY530</strain>
    </source>
</reference>
<gene>
    <name evidence="1" type="ORF">V4C56_41415</name>
</gene>
<organism evidence="1 2">
    <name type="scientific">Paraburkholderia azotifigens</name>
    <dbReference type="NCBI Taxonomy" id="2057004"/>
    <lineage>
        <taxon>Bacteria</taxon>
        <taxon>Pseudomonadati</taxon>
        <taxon>Pseudomonadota</taxon>
        <taxon>Betaproteobacteria</taxon>
        <taxon>Burkholderiales</taxon>
        <taxon>Burkholderiaceae</taxon>
        <taxon>Paraburkholderia</taxon>
    </lineage>
</organism>
<dbReference type="RefSeq" id="WP_342959736.1">
    <property type="nucleotide sequence ID" value="NZ_JAZHFZ010000063.1"/>
</dbReference>
<accession>A0ABU9RG75</accession>
<evidence type="ECO:0008006" key="3">
    <source>
        <dbReference type="Google" id="ProtNLM"/>
    </source>
</evidence>
<protein>
    <recommendedName>
        <fullName evidence="3">ATP-binding protein</fullName>
    </recommendedName>
</protein>
<proteinExistence type="predicted"/>
<evidence type="ECO:0000313" key="2">
    <source>
        <dbReference type="Proteomes" id="UP001481677"/>
    </source>
</evidence>
<dbReference type="Proteomes" id="UP001481677">
    <property type="component" value="Unassembled WGS sequence"/>
</dbReference>